<dbReference type="CDD" id="cd02440">
    <property type="entry name" value="AdoMet_MTases"/>
    <property type="match status" value="1"/>
</dbReference>
<dbReference type="Pfam" id="PF08241">
    <property type="entry name" value="Methyltransf_11"/>
    <property type="match status" value="1"/>
</dbReference>
<sequence>MNSRERFTSRVDSYLKYRPSYPKEAIDHLYDVVGLGANSNIADIGSGTGIISKLLLERGSDVIAVEPNQAMREAAEQMLESNPKFQSTSGSAESTGLPDQSVDFIVCAQAFHWFDRSAAQIEFRRILRPGGRVILIWNSRLTNGTPFREEYNQLLHTYGTDYEKVNHKNISQTVLLSFFKEGSMHEARFRMSQEFDFEGLKGRLLSSSYSPVPGHVNYDPMMTELRNLFDKNNQDGLVEFDYETEIFWGEV</sequence>
<dbReference type="Proteomes" id="UP000037688">
    <property type="component" value="Unassembled WGS sequence"/>
</dbReference>
<dbReference type="Gene3D" id="3.40.50.150">
    <property type="entry name" value="Vaccinia Virus protein VP39"/>
    <property type="match status" value="1"/>
</dbReference>
<dbReference type="PATRIC" id="fig|1705561.3.peg.2389"/>
<evidence type="ECO:0000313" key="5">
    <source>
        <dbReference type="EMBL" id="KOY16173.1"/>
    </source>
</evidence>
<dbReference type="PANTHER" id="PTHR44942:SF4">
    <property type="entry name" value="METHYLTRANSFERASE TYPE 11 DOMAIN-CONTAINING PROTEIN"/>
    <property type="match status" value="1"/>
</dbReference>
<dbReference type="SUPFAM" id="SSF53335">
    <property type="entry name" value="S-adenosyl-L-methionine-dependent methyltransferases"/>
    <property type="match status" value="1"/>
</dbReference>
<comment type="similarity">
    <text evidence="1">Belongs to the methyltransferase superfamily.</text>
</comment>
<dbReference type="InterPro" id="IPR051052">
    <property type="entry name" value="Diverse_substrate_MTase"/>
</dbReference>
<dbReference type="AlphaFoldDB" id="A0A0M9BP54"/>
<evidence type="ECO:0000256" key="1">
    <source>
        <dbReference type="ARBA" id="ARBA00008361"/>
    </source>
</evidence>
<organism evidence="5 6">
    <name type="scientific">Paenibacillus xylanivorans</name>
    <dbReference type="NCBI Taxonomy" id="1705561"/>
    <lineage>
        <taxon>Bacteria</taxon>
        <taxon>Bacillati</taxon>
        <taxon>Bacillota</taxon>
        <taxon>Bacilli</taxon>
        <taxon>Bacillales</taxon>
        <taxon>Paenibacillaceae</taxon>
        <taxon>Paenibacillus</taxon>
    </lineage>
</organism>
<feature type="domain" description="Methyltransferase type 11" evidence="4">
    <location>
        <begin position="43"/>
        <end position="135"/>
    </location>
</feature>
<accession>A0A0M9BP54</accession>
<name>A0A0M9BP54_9BACL</name>
<evidence type="ECO:0000256" key="3">
    <source>
        <dbReference type="ARBA" id="ARBA00022679"/>
    </source>
</evidence>
<dbReference type="GO" id="GO:0032259">
    <property type="term" value="P:methylation"/>
    <property type="evidence" value="ECO:0007669"/>
    <property type="project" value="UniProtKB-KW"/>
</dbReference>
<keyword evidence="3 5" id="KW-0808">Transferase</keyword>
<evidence type="ECO:0000256" key="2">
    <source>
        <dbReference type="ARBA" id="ARBA00022603"/>
    </source>
</evidence>
<dbReference type="EMBL" id="LITU01000055">
    <property type="protein sequence ID" value="KOY16173.1"/>
    <property type="molecule type" value="Genomic_DNA"/>
</dbReference>
<keyword evidence="2 5" id="KW-0489">Methyltransferase</keyword>
<dbReference type="OrthoDB" id="9797252at2"/>
<proteinExistence type="inferred from homology"/>
<dbReference type="GO" id="GO:0008757">
    <property type="term" value="F:S-adenosylmethionine-dependent methyltransferase activity"/>
    <property type="evidence" value="ECO:0007669"/>
    <property type="project" value="InterPro"/>
</dbReference>
<dbReference type="PANTHER" id="PTHR44942">
    <property type="entry name" value="METHYLTRANSF_11 DOMAIN-CONTAINING PROTEIN"/>
    <property type="match status" value="1"/>
</dbReference>
<gene>
    <name evidence="5" type="ORF">AMS66_12465</name>
</gene>
<dbReference type="InterPro" id="IPR029063">
    <property type="entry name" value="SAM-dependent_MTases_sf"/>
</dbReference>
<comment type="caution">
    <text evidence="5">The sequence shown here is derived from an EMBL/GenBank/DDBJ whole genome shotgun (WGS) entry which is preliminary data.</text>
</comment>
<dbReference type="RefSeq" id="WP_053781112.1">
    <property type="nucleotide sequence ID" value="NZ_LITU01000055.1"/>
</dbReference>
<evidence type="ECO:0000313" key="6">
    <source>
        <dbReference type="Proteomes" id="UP000037688"/>
    </source>
</evidence>
<dbReference type="InterPro" id="IPR013216">
    <property type="entry name" value="Methyltransf_11"/>
</dbReference>
<protein>
    <submittedName>
        <fullName evidence="5">Methyltransferase</fullName>
    </submittedName>
</protein>
<reference evidence="5 6" key="1">
    <citation type="submission" date="2015-08" db="EMBL/GenBank/DDBJ databases">
        <title>Draft genome sequence of cellulolytic and xylanolytic Paenibacillus sp. A59, isolated from a decaying forest soil from Patagonia, Argentina.</title>
        <authorList>
            <person name="Ghio S."/>
            <person name="Caceres A.M."/>
            <person name="Talia P."/>
            <person name="Grasso D."/>
            <person name="Campos E."/>
        </authorList>
    </citation>
    <scope>NUCLEOTIDE SEQUENCE [LARGE SCALE GENOMIC DNA]</scope>
    <source>
        <strain evidence="5 6">A59</strain>
    </source>
</reference>
<evidence type="ECO:0000259" key="4">
    <source>
        <dbReference type="Pfam" id="PF08241"/>
    </source>
</evidence>
<keyword evidence="6" id="KW-1185">Reference proteome</keyword>